<dbReference type="AlphaFoldDB" id="A0A975ASZ8"/>
<dbReference type="Proteomes" id="UP000639274">
    <property type="component" value="Chromosome"/>
</dbReference>
<dbReference type="Gene3D" id="2.40.30.170">
    <property type="match status" value="1"/>
</dbReference>
<keyword evidence="7" id="KW-1185">Reference proteome</keyword>
<feature type="compositionally biased region" description="Low complexity" evidence="2">
    <location>
        <begin position="16"/>
        <end position="25"/>
    </location>
</feature>
<feature type="domain" description="Multidrug resistance protein MdtA-like barrel-sandwich hybrid" evidence="4">
    <location>
        <begin position="110"/>
        <end position="289"/>
    </location>
</feature>
<dbReference type="KEGG" id="lsf:I8J32_002335"/>
<evidence type="ECO:0000256" key="1">
    <source>
        <dbReference type="ARBA" id="ARBA00009477"/>
    </source>
</evidence>
<evidence type="ECO:0000259" key="4">
    <source>
        <dbReference type="Pfam" id="PF25917"/>
    </source>
</evidence>
<feature type="domain" description="p-hydroxybenzoic acid efflux pump subunit AaeA-like beta-barrel" evidence="5">
    <location>
        <begin position="301"/>
        <end position="397"/>
    </location>
</feature>
<dbReference type="SUPFAM" id="SSF111369">
    <property type="entry name" value="HlyD-like secretion proteins"/>
    <property type="match status" value="2"/>
</dbReference>
<evidence type="ECO:0000313" key="6">
    <source>
        <dbReference type="EMBL" id="QSX78788.1"/>
    </source>
</evidence>
<evidence type="ECO:0000256" key="2">
    <source>
        <dbReference type="SAM" id="MobiDB-lite"/>
    </source>
</evidence>
<dbReference type="InterPro" id="IPR058625">
    <property type="entry name" value="MdtA-like_BSH"/>
</dbReference>
<keyword evidence="3" id="KW-1133">Transmembrane helix</keyword>
<protein>
    <submittedName>
        <fullName evidence="6">HlyD family secretion protein</fullName>
    </submittedName>
</protein>
<keyword evidence="3" id="KW-0472">Membrane</keyword>
<dbReference type="Pfam" id="PF25917">
    <property type="entry name" value="BSH_RND"/>
    <property type="match status" value="1"/>
</dbReference>
<gene>
    <name evidence="6" type="ORF">I8J32_002335</name>
</gene>
<proteinExistence type="inferred from homology"/>
<keyword evidence="3" id="KW-0812">Transmembrane</keyword>
<dbReference type="InterPro" id="IPR050393">
    <property type="entry name" value="MFP_Efflux_Pump"/>
</dbReference>
<evidence type="ECO:0000259" key="5">
    <source>
        <dbReference type="Pfam" id="PF25963"/>
    </source>
</evidence>
<accession>A0A975ASZ8</accession>
<dbReference type="InterPro" id="IPR058634">
    <property type="entry name" value="AaeA-lik-b-barrel"/>
</dbReference>
<dbReference type="PANTHER" id="PTHR30367">
    <property type="entry name" value="P-HYDROXYBENZOIC ACID EFFLUX PUMP SUBUNIT AAEA-RELATED"/>
    <property type="match status" value="1"/>
</dbReference>
<reference evidence="6 7" key="1">
    <citation type="submission" date="2021-03" db="EMBL/GenBank/DDBJ databases">
        <title>Lysobacter sp. nov. isolated from soil of gangwondo yeongwol, south Korea.</title>
        <authorList>
            <person name="Kim K.R."/>
            <person name="Kim K.H."/>
            <person name="Jeon C.O."/>
        </authorList>
    </citation>
    <scope>NUCLEOTIDE SEQUENCE [LARGE SCALE GENOMIC DNA]</scope>
    <source>
        <strain evidence="6 7">R19</strain>
    </source>
</reference>
<dbReference type="Pfam" id="PF25963">
    <property type="entry name" value="Beta-barrel_AAEA"/>
    <property type="match status" value="1"/>
</dbReference>
<evidence type="ECO:0000313" key="7">
    <source>
        <dbReference type="Proteomes" id="UP000639274"/>
    </source>
</evidence>
<sequence>MNARGPTTRSGKDDAAAVATAADAAPPSRSQDEVRASAAAADPPAPGATSPAAPAGAPAGPAPAGAPPAGQARRLVLIALCVLLVLFAYHVIADRFTPYSAQAAVDVPLAQIAPQVSGQVLAVPVRDNARVRKGQVLFQIDREPFEIALSTAQANLAVAEQGADVSELDIRYAQADLAKQRIDLATNNELGTIVIGLANKKAVSETTAIRARSSMAISAADVKRAQVELQRAHSRLGEPGENNAKVRQARAAVAQAQLDLHNTRVVAPADGVITNLRLVPGQFVSRGAPLLTFIESGPRWVTAAMRENQLGNIDAGDKVAVAFDERPGELFTGRVDSVGWGVAQGGEAPTGQLPDLTAPNGWLREPQPFPVRIVLDPVKKGERQPPHRSGAQANVVVYTGEGTLFNPLAWLWIRLVTLLSYLR</sequence>
<name>A0A975ASZ8_9GAMM</name>
<evidence type="ECO:0000256" key="3">
    <source>
        <dbReference type="SAM" id="Phobius"/>
    </source>
</evidence>
<dbReference type="Gene3D" id="2.40.50.100">
    <property type="match status" value="1"/>
</dbReference>
<organism evidence="6 7">
    <name type="scientific">Agrilutibacter solisilvae</name>
    <dbReference type="NCBI Taxonomy" id="2763317"/>
    <lineage>
        <taxon>Bacteria</taxon>
        <taxon>Pseudomonadati</taxon>
        <taxon>Pseudomonadota</taxon>
        <taxon>Gammaproteobacteria</taxon>
        <taxon>Lysobacterales</taxon>
        <taxon>Lysobacteraceae</taxon>
        <taxon>Agrilutibacter</taxon>
    </lineage>
</organism>
<dbReference type="EMBL" id="CP071518">
    <property type="protein sequence ID" value="QSX78788.1"/>
    <property type="molecule type" value="Genomic_DNA"/>
</dbReference>
<feature type="compositionally biased region" description="Low complexity" evidence="2">
    <location>
        <begin position="36"/>
        <end position="59"/>
    </location>
</feature>
<feature type="region of interest" description="Disordered" evidence="2">
    <location>
        <begin position="1"/>
        <end position="66"/>
    </location>
</feature>
<dbReference type="PANTHER" id="PTHR30367:SF6">
    <property type="entry name" value="SECRETION PROTEIN-RELATED"/>
    <property type="match status" value="1"/>
</dbReference>
<comment type="similarity">
    <text evidence="1">Belongs to the membrane fusion protein (MFP) (TC 8.A.1) family.</text>
</comment>
<feature type="transmembrane region" description="Helical" evidence="3">
    <location>
        <begin position="75"/>
        <end position="92"/>
    </location>
</feature>
<dbReference type="RefSeq" id="WP_200615437.1">
    <property type="nucleotide sequence ID" value="NZ_CP071518.1"/>
</dbReference>